<evidence type="ECO:0000256" key="1">
    <source>
        <dbReference type="SAM" id="Phobius"/>
    </source>
</evidence>
<feature type="transmembrane region" description="Helical" evidence="1">
    <location>
        <begin position="52"/>
        <end position="68"/>
    </location>
</feature>
<dbReference type="RefSeq" id="WP_343764651.1">
    <property type="nucleotide sequence ID" value="NZ_BAAACG010000023.1"/>
</dbReference>
<dbReference type="EMBL" id="BAAACG010000023">
    <property type="protein sequence ID" value="GAA0748762.1"/>
    <property type="molecule type" value="Genomic_DNA"/>
</dbReference>
<keyword evidence="3" id="KW-1185">Reference proteome</keyword>
<proteinExistence type="predicted"/>
<evidence type="ECO:0008006" key="4">
    <source>
        <dbReference type="Google" id="ProtNLM"/>
    </source>
</evidence>
<reference evidence="3" key="1">
    <citation type="journal article" date="2019" name="Int. J. Syst. Evol. Microbiol.">
        <title>The Global Catalogue of Microorganisms (GCM) 10K type strain sequencing project: providing services to taxonomists for standard genome sequencing and annotation.</title>
        <authorList>
            <consortium name="The Broad Institute Genomics Platform"/>
            <consortium name="The Broad Institute Genome Sequencing Center for Infectious Disease"/>
            <person name="Wu L."/>
            <person name="Ma J."/>
        </authorList>
    </citation>
    <scope>NUCLEOTIDE SEQUENCE [LARGE SCALE GENOMIC DNA]</scope>
    <source>
        <strain evidence="3">JCM 1407</strain>
    </source>
</reference>
<keyword evidence="1" id="KW-1133">Transmembrane helix</keyword>
<sequence length="148" mass="17762">MRKYGFFQLDLNYNDERIDQIENKISTEVYNIGFTLALFYYLYRRYCFGERANFLIAFLLIVPIYRDIRLSMKGGYNFTRKNIRTSRFALGFFIVYLFNCIYNFIGDKVSLGIYLITTIVVTTLLVTFYKNFLNLLCNRWENENLVND</sequence>
<name>A0ABP3V847_9CLOT</name>
<accession>A0ABP3V847</accession>
<evidence type="ECO:0000313" key="3">
    <source>
        <dbReference type="Proteomes" id="UP001501510"/>
    </source>
</evidence>
<keyword evidence="1" id="KW-0472">Membrane</keyword>
<evidence type="ECO:0000313" key="2">
    <source>
        <dbReference type="EMBL" id="GAA0748762.1"/>
    </source>
</evidence>
<protein>
    <recommendedName>
        <fullName evidence="4">DUF3796 domain-containing protein</fullName>
    </recommendedName>
</protein>
<organism evidence="2 3">
    <name type="scientific">Clostridium oceanicum</name>
    <dbReference type="NCBI Taxonomy" id="1543"/>
    <lineage>
        <taxon>Bacteria</taxon>
        <taxon>Bacillati</taxon>
        <taxon>Bacillota</taxon>
        <taxon>Clostridia</taxon>
        <taxon>Eubacteriales</taxon>
        <taxon>Clostridiaceae</taxon>
        <taxon>Clostridium</taxon>
    </lineage>
</organism>
<feature type="transmembrane region" description="Helical" evidence="1">
    <location>
        <begin position="111"/>
        <end position="129"/>
    </location>
</feature>
<gene>
    <name evidence="2" type="ORF">GCM10008906_39270</name>
</gene>
<feature type="transmembrane region" description="Helical" evidence="1">
    <location>
        <begin position="88"/>
        <end position="105"/>
    </location>
</feature>
<dbReference type="Proteomes" id="UP001501510">
    <property type="component" value="Unassembled WGS sequence"/>
</dbReference>
<keyword evidence="1" id="KW-0812">Transmembrane</keyword>
<comment type="caution">
    <text evidence="2">The sequence shown here is derived from an EMBL/GenBank/DDBJ whole genome shotgun (WGS) entry which is preliminary data.</text>
</comment>